<proteinExistence type="predicted"/>
<accession>A0A699ZFB3</accession>
<dbReference type="Gene3D" id="1.25.40.420">
    <property type="match status" value="1"/>
</dbReference>
<keyword evidence="2" id="KW-1185">Reference proteome</keyword>
<dbReference type="AlphaFoldDB" id="A0A699ZFB3"/>
<comment type="caution">
    <text evidence="1">The sequence shown here is derived from an EMBL/GenBank/DDBJ whole genome shotgun (WGS) entry which is preliminary data.</text>
</comment>
<dbReference type="EMBL" id="BLLF01001714">
    <property type="protein sequence ID" value="GFH20871.1"/>
    <property type="molecule type" value="Genomic_DNA"/>
</dbReference>
<name>A0A699ZFB3_HAELA</name>
<dbReference type="Proteomes" id="UP000485058">
    <property type="component" value="Unassembled WGS sequence"/>
</dbReference>
<organism evidence="1 2">
    <name type="scientific">Haematococcus lacustris</name>
    <name type="common">Green alga</name>
    <name type="synonym">Haematococcus pluvialis</name>
    <dbReference type="NCBI Taxonomy" id="44745"/>
    <lineage>
        <taxon>Eukaryota</taxon>
        <taxon>Viridiplantae</taxon>
        <taxon>Chlorophyta</taxon>
        <taxon>core chlorophytes</taxon>
        <taxon>Chlorophyceae</taxon>
        <taxon>CS clade</taxon>
        <taxon>Chlamydomonadales</taxon>
        <taxon>Haematococcaceae</taxon>
        <taxon>Haematococcus</taxon>
    </lineage>
</organism>
<evidence type="ECO:0000313" key="2">
    <source>
        <dbReference type="Proteomes" id="UP000485058"/>
    </source>
</evidence>
<protein>
    <submittedName>
        <fullName evidence="1">BTB domain-containing protein</fullName>
    </submittedName>
</protein>
<evidence type="ECO:0000313" key="1">
    <source>
        <dbReference type="EMBL" id="GFH20871.1"/>
    </source>
</evidence>
<gene>
    <name evidence="1" type="ORF">HaLaN_18070</name>
</gene>
<reference evidence="1 2" key="1">
    <citation type="submission" date="2020-02" db="EMBL/GenBank/DDBJ databases">
        <title>Draft genome sequence of Haematococcus lacustris strain NIES-144.</title>
        <authorList>
            <person name="Morimoto D."/>
            <person name="Nakagawa S."/>
            <person name="Yoshida T."/>
            <person name="Sawayama S."/>
        </authorList>
    </citation>
    <scope>NUCLEOTIDE SEQUENCE [LARGE SCALE GENOMIC DNA]</scope>
    <source>
        <strain evidence="1 2">NIES-144</strain>
    </source>
</reference>
<sequence>MCISQSLAIDNVAQVFEQSEDYHAPQLAKRCVLFLLEHYSELIKIMDTAQYFDLMGRMLPYLRSSLLEDASKVGAASS</sequence>